<proteinExistence type="predicted"/>
<gene>
    <name evidence="1" type="ORF">Pint_08046</name>
</gene>
<reference evidence="2" key="1">
    <citation type="journal article" date="2023" name="G3 (Bethesda)">
        <title>Genome assembly and association tests identify interacting loci associated with vigor, precocity, and sex in interspecific pistachio rootstocks.</title>
        <authorList>
            <person name="Palmer W."/>
            <person name="Jacygrad E."/>
            <person name="Sagayaradj S."/>
            <person name="Cavanaugh K."/>
            <person name="Han R."/>
            <person name="Bertier L."/>
            <person name="Beede B."/>
            <person name="Kafkas S."/>
            <person name="Golino D."/>
            <person name="Preece J."/>
            <person name="Michelmore R."/>
        </authorList>
    </citation>
    <scope>NUCLEOTIDE SEQUENCE [LARGE SCALE GENOMIC DNA]</scope>
</reference>
<protein>
    <submittedName>
        <fullName evidence="1">Uncharacterized protein</fullName>
    </submittedName>
</protein>
<evidence type="ECO:0000313" key="1">
    <source>
        <dbReference type="EMBL" id="KAJ0025052.1"/>
    </source>
</evidence>
<comment type="caution">
    <text evidence="1">The sequence shown here is derived from an EMBL/GenBank/DDBJ whole genome shotgun (WGS) entry which is preliminary data.</text>
</comment>
<accession>A0ACC0XWR5</accession>
<keyword evidence="2" id="KW-1185">Reference proteome</keyword>
<name>A0ACC0XWR5_9ROSI</name>
<dbReference type="EMBL" id="CM047745">
    <property type="protein sequence ID" value="KAJ0025052.1"/>
    <property type="molecule type" value="Genomic_DNA"/>
</dbReference>
<sequence>MNKAGILANEISFASVLRSCGGELELGLARQVHGVIVKRGFCGNVILESSLVDVYGKCMIVSDARRIFDEIENKNAVSWNVIVRRYLEAGDENEAVFMFFKMFREDIRPLNFTFVNAVIACSVLSKLKEGMQIHAVVIKNDFEGDEVVLGSLINMYVTCGKLEDAHRIFYQPGKRGLISWTSIMSGYATSGRIREARELFNEMPERSVVSWNAMLAGYTRALQWEEALDFIFVMQKTTKDIDYVTVGLLLNVCAGLLDVEMGKQVHGFIYRRGFSANIFVSNALLDMYCKCRNMRSARVWFYQMSQWRDRASWNALLTSFARHGQSEHVMPFFSEMQWEAKPSKFTFGALLAACADILALEQGKQTHGFMIRNGYEIDVVVRGALVDMYSKCRCLEYALRVFTEGPSTDVILWNSIFFGCCYNGRGRDVIELFNLTGPHYLSGNFASLYI</sequence>
<organism evidence="1 2">
    <name type="scientific">Pistacia integerrima</name>
    <dbReference type="NCBI Taxonomy" id="434235"/>
    <lineage>
        <taxon>Eukaryota</taxon>
        <taxon>Viridiplantae</taxon>
        <taxon>Streptophyta</taxon>
        <taxon>Embryophyta</taxon>
        <taxon>Tracheophyta</taxon>
        <taxon>Spermatophyta</taxon>
        <taxon>Magnoliopsida</taxon>
        <taxon>eudicotyledons</taxon>
        <taxon>Gunneridae</taxon>
        <taxon>Pentapetalae</taxon>
        <taxon>rosids</taxon>
        <taxon>malvids</taxon>
        <taxon>Sapindales</taxon>
        <taxon>Anacardiaceae</taxon>
        <taxon>Pistacia</taxon>
    </lineage>
</organism>
<evidence type="ECO:0000313" key="2">
    <source>
        <dbReference type="Proteomes" id="UP001163603"/>
    </source>
</evidence>
<dbReference type="Proteomes" id="UP001163603">
    <property type="component" value="Chromosome 10"/>
</dbReference>